<sequence length="492" mass="54786">MSVGKTEASPSHANAVLHACRKHAVANEWTAVIDKTEDRALQILQPQLVMQRLYAALMLKEEVLVAQVTERVLEPDISVGVKLAAVKELALREHAEKGARILISDPGAQSSPKFGKAARHVFKHLQDPILKKQLKDCVSTFRGGGDLIKTDKTPFKFRQQPKNEIWGTVALTASPTTPSRHAELLAADAAKFRESAEVGRQPLVREYQNVFTEPSGQIWTEKGELIIPRGIPMATLDRASVETISIGFAGNRGSRGIYHWIADYLPRLAWIPDSDILEDESFKILLNGKNPGFEQVTLDILGFGEAAKKLTGPVFVERLLLAPVTFKGMVGWKHLDPVYETLGEEASRMAAEHGIALPERLYITRRDADRRVLTNEAEIETLARERGFEIQEFSSIPLWHQIALARHASVIMAPHGAGLSHIVFSRPGTMILELLPIKDGSYALRFNYARLSIAKGHDYRAWLEEQQILVNSWTIDLDSFAPFLDSALHKAE</sequence>
<name>A0A679JX58_9HYPH</name>
<evidence type="ECO:0000313" key="12">
    <source>
        <dbReference type="EMBL" id="CAA2139576.1"/>
    </source>
</evidence>
<dbReference type="RefSeq" id="WP_339160305.1">
    <property type="nucleotide sequence ID" value="NZ_LR743510.1"/>
</dbReference>
<dbReference type="EMBL" id="LR743510">
    <property type="protein sequence ID" value="CAA2139576.1"/>
    <property type="molecule type" value="Genomic_DNA"/>
</dbReference>
<protein>
    <recommendedName>
        <fullName evidence="7">EGF domain-specific O-linked N-acetylglucosamine transferase</fullName>
        <ecNumber evidence="1">2.4.1.255</ecNumber>
    </recommendedName>
    <alternativeName>
        <fullName evidence="8">Extracellular O-linked N-acetylglucosamine transferase</fullName>
    </alternativeName>
</protein>
<dbReference type="AlphaFoldDB" id="A0A679JX58"/>
<keyword evidence="4" id="KW-0732">Signal</keyword>
<evidence type="ECO:0000256" key="6">
    <source>
        <dbReference type="ARBA" id="ARBA00023180"/>
    </source>
</evidence>
<dbReference type="InterPro" id="IPR049625">
    <property type="entry name" value="Glyco_transf_61_cat"/>
</dbReference>
<keyword evidence="3" id="KW-0808">Transferase</keyword>
<proteinExistence type="predicted"/>
<geneLocation type="plasmid" evidence="12">
    <name>1</name>
</geneLocation>
<dbReference type="InterPro" id="IPR007657">
    <property type="entry name" value="Glycosyltransferase_61"/>
</dbReference>
<gene>
    <name evidence="12" type="ORF">MBLL_01689</name>
</gene>
<evidence type="ECO:0000256" key="8">
    <source>
        <dbReference type="ARBA" id="ARBA00042574"/>
    </source>
</evidence>
<evidence type="ECO:0000256" key="10">
    <source>
        <dbReference type="ARBA" id="ARBA00049432"/>
    </source>
</evidence>
<keyword evidence="2" id="KW-0328">Glycosyltransferase</keyword>
<organism evidence="12">
    <name type="scientific">Methylobacterium bullatum</name>
    <dbReference type="NCBI Taxonomy" id="570505"/>
    <lineage>
        <taxon>Bacteria</taxon>
        <taxon>Pseudomonadati</taxon>
        <taxon>Pseudomonadota</taxon>
        <taxon>Alphaproteobacteria</taxon>
        <taxon>Hyphomicrobiales</taxon>
        <taxon>Methylobacteriaceae</taxon>
        <taxon>Methylobacterium</taxon>
    </lineage>
</organism>
<accession>A0A679JX58</accession>
<dbReference type="EC" id="2.4.1.255" evidence="1"/>
<evidence type="ECO:0000256" key="2">
    <source>
        <dbReference type="ARBA" id="ARBA00022676"/>
    </source>
</evidence>
<evidence type="ECO:0000256" key="9">
    <source>
        <dbReference type="ARBA" id="ARBA00048317"/>
    </source>
</evidence>
<comment type="catalytic activity">
    <reaction evidence="9">
        <text>L-seryl-[protein] + UDP-N-acetyl-alpha-D-glucosamine = 3-O-(N-acetyl-beta-D-glucosaminyl)-L-seryl-[protein] + UDP + H(+)</text>
        <dbReference type="Rhea" id="RHEA:48904"/>
        <dbReference type="Rhea" id="RHEA-COMP:9863"/>
        <dbReference type="Rhea" id="RHEA-COMP:12251"/>
        <dbReference type="ChEBI" id="CHEBI:15378"/>
        <dbReference type="ChEBI" id="CHEBI:29999"/>
        <dbReference type="ChEBI" id="CHEBI:57705"/>
        <dbReference type="ChEBI" id="CHEBI:58223"/>
        <dbReference type="ChEBI" id="CHEBI:90838"/>
        <dbReference type="EC" id="2.4.1.255"/>
    </reaction>
</comment>
<feature type="domain" description="Glycosyltransferase 61 catalytic" evidence="11">
    <location>
        <begin position="258"/>
        <end position="431"/>
    </location>
</feature>
<reference evidence="12" key="1">
    <citation type="submission" date="2019-12" db="EMBL/GenBank/DDBJ databases">
        <authorList>
            <person name="Cremers G."/>
        </authorList>
    </citation>
    <scope>NUCLEOTIDE SEQUENCE</scope>
    <source>
        <strain evidence="12">Mbul2</strain>
        <plasmid evidence="12">1</plasmid>
    </source>
</reference>
<evidence type="ECO:0000256" key="5">
    <source>
        <dbReference type="ARBA" id="ARBA00022824"/>
    </source>
</evidence>
<evidence type="ECO:0000256" key="7">
    <source>
        <dbReference type="ARBA" id="ARBA00040944"/>
    </source>
</evidence>
<dbReference type="Pfam" id="PF04577">
    <property type="entry name" value="Glyco_transf_61"/>
    <property type="match status" value="1"/>
</dbReference>
<keyword evidence="6" id="KW-0325">Glycoprotein</keyword>
<evidence type="ECO:0000259" key="11">
    <source>
        <dbReference type="Pfam" id="PF04577"/>
    </source>
</evidence>
<comment type="catalytic activity">
    <reaction evidence="10">
        <text>L-threonyl-[protein] + UDP-N-acetyl-alpha-D-glucosamine = 3-O-(N-acetyl-beta-D-glucosaminyl)-L-threonyl-[protein] + UDP + H(+)</text>
        <dbReference type="Rhea" id="RHEA:48908"/>
        <dbReference type="Rhea" id="RHEA-COMP:11060"/>
        <dbReference type="Rhea" id="RHEA-COMP:12252"/>
        <dbReference type="ChEBI" id="CHEBI:15378"/>
        <dbReference type="ChEBI" id="CHEBI:30013"/>
        <dbReference type="ChEBI" id="CHEBI:57705"/>
        <dbReference type="ChEBI" id="CHEBI:58223"/>
        <dbReference type="ChEBI" id="CHEBI:90840"/>
        <dbReference type="EC" id="2.4.1.255"/>
    </reaction>
</comment>
<evidence type="ECO:0000256" key="1">
    <source>
        <dbReference type="ARBA" id="ARBA00011970"/>
    </source>
</evidence>
<keyword evidence="5" id="KW-0256">Endoplasmic reticulum</keyword>
<evidence type="ECO:0000256" key="3">
    <source>
        <dbReference type="ARBA" id="ARBA00022679"/>
    </source>
</evidence>
<keyword evidence="12" id="KW-0614">Plasmid</keyword>
<dbReference type="PANTHER" id="PTHR20961">
    <property type="entry name" value="GLYCOSYLTRANSFERASE"/>
    <property type="match status" value="1"/>
</dbReference>
<dbReference type="PANTHER" id="PTHR20961:SF148">
    <property type="entry name" value="EGF DOMAIN-SPECIFIC O-LINKED N-ACETYLGLUCOSAMINE TRANSFERASE"/>
    <property type="match status" value="1"/>
</dbReference>
<dbReference type="GO" id="GO:0097363">
    <property type="term" value="F:protein O-acetylglucosaminyltransferase activity"/>
    <property type="evidence" value="ECO:0007669"/>
    <property type="project" value="UniProtKB-EC"/>
</dbReference>
<evidence type="ECO:0000256" key="4">
    <source>
        <dbReference type="ARBA" id="ARBA00022729"/>
    </source>
</evidence>